<evidence type="ECO:0000256" key="4">
    <source>
        <dbReference type="ARBA" id="ARBA00022806"/>
    </source>
</evidence>
<dbReference type="Proteomes" id="UP000578569">
    <property type="component" value="Unassembled WGS sequence"/>
</dbReference>
<evidence type="ECO:0000256" key="5">
    <source>
        <dbReference type="ARBA" id="ARBA00022840"/>
    </source>
</evidence>
<evidence type="ECO:0000256" key="3">
    <source>
        <dbReference type="ARBA" id="ARBA00022801"/>
    </source>
</evidence>
<keyword evidence="5" id="KW-0067">ATP-binding</keyword>
<keyword evidence="10" id="KW-1185">Reference proteome</keyword>
<comment type="caution">
    <text evidence="9">The sequence shown here is derived from an EMBL/GenBank/DDBJ whole genome shotgun (WGS) entry which is preliminary data.</text>
</comment>
<dbReference type="InterPro" id="IPR048333">
    <property type="entry name" value="HA2_WH"/>
</dbReference>
<dbReference type="CDD" id="cd18791">
    <property type="entry name" value="SF2_C_RHA"/>
    <property type="match status" value="1"/>
</dbReference>
<keyword evidence="4 9" id="KW-0347">Helicase</keyword>
<dbReference type="Pfam" id="PF04408">
    <property type="entry name" value="WHD_HA2"/>
    <property type="match status" value="1"/>
</dbReference>
<dbReference type="Gene3D" id="3.40.50.300">
    <property type="entry name" value="P-loop containing nucleotide triphosphate hydrolases"/>
    <property type="match status" value="2"/>
</dbReference>
<dbReference type="InterPro" id="IPR013689">
    <property type="entry name" value="RNA_helicase_ATP-dep_HrpB_C"/>
</dbReference>
<dbReference type="SMART" id="SM00847">
    <property type="entry name" value="HA2"/>
    <property type="match status" value="1"/>
</dbReference>
<dbReference type="SMART" id="SM00490">
    <property type="entry name" value="HELICc"/>
    <property type="match status" value="1"/>
</dbReference>
<feature type="region of interest" description="Disordered" evidence="6">
    <location>
        <begin position="775"/>
        <end position="799"/>
    </location>
</feature>
<evidence type="ECO:0000256" key="2">
    <source>
        <dbReference type="ARBA" id="ARBA00022741"/>
    </source>
</evidence>
<dbReference type="Gene3D" id="1.20.120.1080">
    <property type="match status" value="1"/>
</dbReference>
<evidence type="ECO:0000259" key="7">
    <source>
        <dbReference type="PROSITE" id="PS51192"/>
    </source>
</evidence>
<dbReference type="PROSITE" id="PS51194">
    <property type="entry name" value="HELICASE_CTER"/>
    <property type="match status" value="1"/>
</dbReference>
<dbReference type="EMBL" id="JACICF010000001">
    <property type="protein sequence ID" value="MBB3763190.1"/>
    <property type="molecule type" value="Genomic_DNA"/>
</dbReference>
<dbReference type="NCBIfam" id="TIGR01970">
    <property type="entry name" value="DEAH_box_HrpB"/>
    <property type="match status" value="1"/>
</dbReference>
<reference evidence="9 10" key="1">
    <citation type="submission" date="2020-08" db="EMBL/GenBank/DDBJ databases">
        <title>Genomic Encyclopedia of Type Strains, Phase IV (KMG-IV): sequencing the most valuable type-strain genomes for metagenomic binning, comparative biology and taxonomic classification.</title>
        <authorList>
            <person name="Goeker M."/>
        </authorList>
    </citation>
    <scope>NUCLEOTIDE SEQUENCE [LARGE SCALE GENOMIC DNA]</scope>
    <source>
        <strain evidence="9 10">DSM 24194</strain>
    </source>
</reference>
<evidence type="ECO:0000313" key="10">
    <source>
        <dbReference type="Proteomes" id="UP000578569"/>
    </source>
</evidence>
<dbReference type="PROSITE" id="PS51192">
    <property type="entry name" value="HELICASE_ATP_BIND_1"/>
    <property type="match status" value="1"/>
</dbReference>
<dbReference type="RefSeq" id="WP_265568879.1">
    <property type="nucleotide sequence ID" value="NZ_JACICF010000001.1"/>
</dbReference>
<name>A0A839YXI4_9SPHN</name>
<gene>
    <name evidence="9" type="ORF">FHS50_000213</name>
</gene>
<dbReference type="PANTHER" id="PTHR43519">
    <property type="entry name" value="ATP-DEPENDENT RNA HELICASE HRPB"/>
    <property type="match status" value="1"/>
</dbReference>
<dbReference type="InterPro" id="IPR002464">
    <property type="entry name" value="DNA/RNA_helicase_DEAH_CS"/>
</dbReference>
<dbReference type="SUPFAM" id="SSF52540">
    <property type="entry name" value="P-loop containing nucleoside triphosphate hydrolases"/>
    <property type="match status" value="1"/>
</dbReference>
<dbReference type="InterPro" id="IPR010225">
    <property type="entry name" value="HrpB"/>
</dbReference>
<dbReference type="AlphaFoldDB" id="A0A839YXI4"/>
<evidence type="ECO:0000259" key="8">
    <source>
        <dbReference type="PROSITE" id="PS51194"/>
    </source>
</evidence>
<feature type="domain" description="Helicase ATP-binding" evidence="7">
    <location>
        <begin position="13"/>
        <end position="174"/>
    </location>
</feature>
<dbReference type="Pfam" id="PF08482">
    <property type="entry name" value="HrpB_C"/>
    <property type="match status" value="1"/>
</dbReference>
<dbReference type="GO" id="GO:0016787">
    <property type="term" value="F:hydrolase activity"/>
    <property type="evidence" value="ECO:0007669"/>
    <property type="project" value="UniProtKB-KW"/>
</dbReference>
<evidence type="ECO:0000256" key="6">
    <source>
        <dbReference type="SAM" id="MobiDB-lite"/>
    </source>
</evidence>
<evidence type="ECO:0000256" key="1">
    <source>
        <dbReference type="ARBA" id="ARBA00012552"/>
    </source>
</evidence>
<dbReference type="InterPro" id="IPR011545">
    <property type="entry name" value="DEAD/DEAH_box_helicase_dom"/>
</dbReference>
<dbReference type="PROSITE" id="PS00690">
    <property type="entry name" value="DEAH_ATP_HELICASE"/>
    <property type="match status" value="1"/>
</dbReference>
<proteinExistence type="predicted"/>
<dbReference type="PANTHER" id="PTHR43519:SF1">
    <property type="entry name" value="ATP-DEPENDENT RNA HELICASE HRPB"/>
    <property type="match status" value="1"/>
</dbReference>
<dbReference type="Pfam" id="PF00270">
    <property type="entry name" value="DEAD"/>
    <property type="match status" value="1"/>
</dbReference>
<dbReference type="SMART" id="SM00487">
    <property type="entry name" value="DEXDc"/>
    <property type="match status" value="1"/>
</dbReference>
<dbReference type="InterPro" id="IPR027417">
    <property type="entry name" value="P-loop_NTPase"/>
</dbReference>
<dbReference type="GO" id="GO:0005524">
    <property type="term" value="F:ATP binding"/>
    <property type="evidence" value="ECO:0007669"/>
    <property type="project" value="UniProtKB-KW"/>
</dbReference>
<dbReference type="InterPro" id="IPR001650">
    <property type="entry name" value="Helicase_C-like"/>
</dbReference>
<feature type="domain" description="Helicase C-terminal" evidence="8">
    <location>
        <begin position="200"/>
        <end position="364"/>
    </location>
</feature>
<accession>A0A839YXI4</accession>
<dbReference type="EC" id="3.6.4.13" evidence="1"/>
<organism evidence="9 10">
    <name type="scientific">Sphingomicrobium lutaoense</name>
    <dbReference type="NCBI Taxonomy" id="515949"/>
    <lineage>
        <taxon>Bacteria</taxon>
        <taxon>Pseudomonadati</taxon>
        <taxon>Pseudomonadota</taxon>
        <taxon>Alphaproteobacteria</taxon>
        <taxon>Sphingomonadales</taxon>
        <taxon>Sphingomonadaceae</taxon>
        <taxon>Sphingomicrobium</taxon>
    </lineage>
</organism>
<dbReference type="InterPro" id="IPR014001">
    <property type="entry name" value="Helicase_ATP-bd"/>
</dbReference>
<dbReference type="Pfam" id="PF00271">
    <property type="entry name" value="Helicase_C"/>
    <property type="match status" value="1"/>
</dbReference>
<keyword evidence="3 9" id="KW-0378">Hydrolase</keyword>
<dbReference type="InterPro" id="IPR007502">
    <property type="entry name" value="Helicase-assoc_dom"/>
</dbReference>
<dbReference type="PIRSF" id="PIRSF005496">
    <property type="entry name" value="ATP_hel_hrpB"/>
    <property type="match status" value="1"/>
</dbReference>
<sequence length="799" mass="86317">MPLPVTQILPELRDALREHGRALLIAPPGAGKTTAIAPALLDEQWCTGEILLLVPRRLAARAAADYMAAQRNERSGATIGYATRLDSRPGKRITVMTHGVYQTRIEADPELTGVSAVIFDEVHERSLGNDVALALTLDVAESLRPDLKLLAMSATLDSQGFARLLGDPPLIESAGKSYSLTIRHVGRDAARPIEKQMAAACKRALDEHEGSLLAFLPGVGEIERTAEALGSLPADVELHRLHGRIDPAAQRAALAKPAPGTRKLVLASSIAETSLTLEDVRIVVDSGRARRPRHDAVAGFTRLVTERASQAAATQRAGRAARQAPGVAIRLWEETATQALPPHDPPEMLAADLSPLLLTLQLWGAEPGALRWIDPPPEASLAIAERQLKAIEALGEDGRITPFGRKLAAMPMTPLHAAALLHGAAMGEAETAAQFVMLVQERGLGGPSEDLAIRLSNWRADRGKRASAARKLAASWAKKAMALHDAKPKRGPDAAIALARALPDNLARPRDGSGERWVSAGGRGFFLDPASPLATASWLLIADATGRAREARITAGLALDAAQVEQAFAERVERRKLVRWKDGRVEAVVEKRLGAIRLSSGPDPDPDTQAVTALLLDKARERLPDLLPTDLIARGRYAGIEKLHPDHLAEQAELWLAPLLAGKRRLDLSPQQWIEGALSLLDWDERQLLDRRAPRHFESPAGSTHAIDYSGDDAPSVEVRAQALFGLTRHPMIGDTPLLIKLTSPAGRPIQSTRDLPAFWSGSWHEVAKEMRGRYPKHAWPDDPASAPPTLRTKRASRS</sequence>
<evidence type="ECO:0000313" key="9">
    <source>
        <dbReference type="EMBL" id="MBB3763190.1"/>
    </source>
</evidence>
<dbReference type="GO" id="GO:0003724">
    <property type="term" value="F:RNA helicase activity"/>
    <property type="evidence" value="ECO:0007669"/>
    <property type="project" value="UniProtKB-EC"/>
</dbReference>
<dbReference type="GO" id="GO:0003676">
    <property type="term" value="F:nucleic acid binding"/>
    <property type="evidence" value="ECO:0007669"/>
    <property type="project" value="InterPro"/>
</dbReference>
<keyword evidence="2" id="KW-0547">Nucleotide-binding</keyword>
<protein>
    <recommendedName>
        <fullName evidence="1">RNA helicase</fullName>
        <ecNumber evidence="1">3.6.4.13</ecNumber>
    </recommendedName>
</protein>